<dbReference type="InterPro" id="IPR029058">
    <property type="entry name" value="AB_hydrolase_fold"/>
</dbReference>
<accession>A0A834TZS6</accession>
<evidence type="ECO:0000313" key="2">
    <source>
        <dbReference type="EMBL" id="KAF7829301.1"/>
    </source>
</evidence>
<dbReference type="PANTHER" id="PTHR22778:SF52">
    <property type="entry name" value="SERINE HYDROLASE FSH DOMAIN-CONTAINING PROTEIN"/>
    <property type="match status" value="1"/>
</dbReference>
<keyword evidence="3" id="KW-1185">Reference proteome</keyword>
<gene>
    <name evidence="2" type="ORF">G2W53_020465</name>
</gene>
<reference evidence="2" key="1">
    <citation type="submission" date="2020-09" db="EMBL/GenBank/DDBJ databases">
        <title>Genome-Enabled Discovery of Anthraquinone Biosynthesis in Senna tora.</title>
        <authorList>
            <person name="Kang S.-H."/>
            <person name="Pandey R.P."/>
            <person name="Lee C.-M."/>
            <person name="Sim J.-S."/>
            <person name="Jeong J.-T."/>
            <person name="Choi B.-S."/>
            <person name="Jung M."/>
            <person name="Ginzburg D."/>
            <person name="Zhao K."/>
            <person name="Won S.Y."/>
            <person name="Oh T.-J."/>
            <person name="Yu Y."/>
            <person name="Kim N.-H."/>
            <person name="Lee O.R."/>
            <person name="Lee T.-H."/>
            <person name="Bashyal P."/>
            <person name="Kim T.-S."/>
            <person name="Lee W.-H."/>
            <person name="Kawkins C."/>
            <person name="Kim C.-K."/>
            <person name="Kim J.S."/>
            <person name="Ahn B.O."/>
            <person name="Rhee S.Y."/>
            <person name="Sohng J.K."/>
        </authorList>
    </citation>
    <scope>NUCLEOTIDE SEQUENCE</scope>
    <source>
        <tissue evidence="2">Leaf</tissue>
    </source>
</reference>
<dbReference type="SUPFAM" id="SSF53474">
    <property type="entry name" value="alpha/beta-Hydrolases"/>
    <property type="match status" value="1"/>
</dbReference>
<dbReference type="Proteomes" id="UP000634136">
    <property type="component" value="Unassembled WGS sequence"/>
</dbReference>
<dbReference type="OrthoDB" id="414698at2759"/>
<dbReference type="InterPro" id="IPR005645">
    <property type="entry name" value="FSH-like_dom"/>
</dbReference>
<dbReference type="PANTHER" id="PTHR22778">
    <property type="entry name" value="OVARIAN CANCER GENE-2 PROTEIN-RELATED"/>
    <property type="match status" value="1"/>
</dbReference>
<protein>
    <submittedName>
        <fullName evidence="2">Esterase AGAP003155</fullName>
    </submittedName>
</protein>
<dbReference type="EMBL" id="JAAIUW010000006">
    <property type="protein sequence ID" value="KAF7829301.1"/>
    <property type="molecule type" value="Genomic_DNA"/>
</dbReference>
<dbReference type="Gene3D" id="3.40.50.1820">
    <property type="entry name" value="alpha/beta hydrolase"/>
    <property type="match status" value="1"/>
</dbReference>
<proteinExistence type="predicted"/>
<sequence length="229" mass="25585">MEVEKERKPRVLCLHGFRTSGKILQKSMEKLPERLVQKLDLVFLDGPFPAQGKSAVEPIFDPPYYEWFQANQDFTDFINFEECVAYIEDYMVKNGPFDGFLGFSQGGFVSAALPGMQSQGVALGKVEKIKFVIVIGGGKFGAKKFGVPKLASNAFSKPIHIPSLHFIGDEDFMKDEGIALLDAFVDPFVIRHSEGHTVPRLDEDDDGFNTMLSFIHKIQSIPSNVPHKT</sequence>
<evidence type="ECO:0000313" key="3">
    <source>
        <dbReference type="Proteomes" id="UP000634136"/>
    </source>
</evidence>
<comment type="caution">
    <text evidence="2">The sequence shown here is derived from an EMBL/GenBank/DDBJ whole genome shotgun (WGS) entry which is preliminary data.</text>
</comment>
<evidence type="ECO:0000259" key="1">
    <source>
        <dbReference type="Pfam" id="PF03959"/>
    </source>
</evidence>
<dbReference type="Pfam" id="PF03959">
    <property type="entry name" value="FSH1"/>
    <property type="match status" value="1"/>
</dbReference>
<feature type="domain" description="Serine hydrolase" evidence="1">
    <location>
        <begin position="7"/>
        <end position="203"/>
    </location>
</feature>
<organism evidence="2 3">
    <name type="scientific">Senna tora</name>
    <dbReference type="NCBI Taxonomy" id="362788"/>
    <lineage>
        <taxon>Eukaryota</taxon>
        <taxon>Viridiplantae</taxon>
        <taxon>Streptophyta</taxon>
        <taxon>Embryophyta</taxon>
        <taxon>Tracheophyta</taxon>
        <taxon>Spermatophyta</taxon>
        <taxon>Magnoliopsida</taxon>
        <taxon>eudicotyledons</taxon>
        <taxon>Gunneridae</taxon>
        <taxon>Pentapetalae</taxon>
        <taxon>rosids</taxon>
        <taxon>fabids</taxon>
        <taxon>Fabales</taxon>
        <taxon>Fabaceae</taxon>
        <taxon>Caesalpinioideae</taxon>
        <taxon>Cassia clade</taxon>
        <taxon>Senna</taxon>
    </lineage>
</organism>
<name>A0A834TZS6_9FABA</name>
<dbReference type="AlphaFoldDB" id="A0A834TZS6"/>